<dbReference type="OMA" id="NDIMGRI"/>
<dbReference type="Pfam" id="PF05970">
    <property type="entry name" value="PIF1"/>
    <property type="match status" value="1"/>
</dbReference>
<dbReference type="STRING" id="3821.A0A151UB46"/>
<keyword evidence="1" id="KW-0067">ATP-binding</keyword>
<dbReference type="GO" id="GO:0043139">
    <property type="term" value="F:5'-3' DNA helicase activity"/>
    <property type="evidence" value="ECO:0007669"/>
    <property type="project" value="UniProtKB-EC"/>
</dbReference>
<keyword evidence="1" id="KW-0347">Helicase</keyword>
<feature type="domain" description="DNA helicase Pif1-like DEAD-box helicase" evidence="2">
    <location>
        <begin position="21"/>
        <end position="92"/>
    </location>
</feature>
<proteinExistence type="inferred from homology"/>
<dbReference type="GO" id="GO:0006310">
    <property type="term" value="P:DNA recombination"/>
    <property type="evidence" value="ECO:0007669"/>
    <property type="project" value="UniProtKB-KW"/>
</dbReference>
<dbReference type="Proteomes" id="UP000075243">
    <property type="component" value="Chromosome 1"/>
</dbReference>
<evidence type="ECO:0000256" key="1">
    <source>
        <dbReference type="RuleBase" id="RU363044"/>
    </source>
</evidence>
<keyword evidence="1" id="KW-0378">Hydrolase</keyword>
<comment type="cofactor">
    <cofactor evidence="1">
        <name>Mg(2+)</name>
        <dbReference type="ChEBI" id="CHEBI:18420"/>
    </cofactor>
</comment>
<dbReference type="EC" id="5.6.2.3" evidence="1"/>
<dbReference type="EMBL" id="CM003603">
    <property type="protein sequence ID" value="KYP76540.1"/>
    <property type="molecule type" value="Genomic_DNA"/>
</dbReference>
<evidence type="ECO:0000259" key="2">
    <source>
        <dbReference type="Pfam" id="PF05970"/>
    </source>
</evidence>
<protein>
    <recommendedName>
        <fullName evidence="1">ATP-dependent DNA helicase</fullName>
        <ecNumber evidence="1">5.6.2.3</ecNumber>
    </recommendedName>
</protein>
<keyword evidence="1" id="KW-0234">DNA repair</keyword>
<keyword evidence="1" id="KW-0547">Nucleotide-binding</keyword>
<name>A0A151UB46_CAJCA</name>
<dbReference type="Gramene" id="C.cajan_20186.t">
    <property type="protein sequence ID" value="C.cajan_20186.t"/>
    <property type="gene ID" value="C.cajan_20186"/>
</dbReference>
<sequence length="108" mass="12497">KGLFFFVHGYGGTRKTFLWAFEALDHLMRDILRFKINDSMDKLFGGKMVVLCDFRQILPVFSRGSPVNIVMTTINSSCLWKHCKVFTLKGNIGYKLKENILNLLLSEY</sequence>
<comment type="catalytic activity">
    <reaction evidence="1">
        <text>ATP + H2O = ADP + phosphate + H(+)</text>
        <dbReference type="Rhea" id="RHEA:13065"/>
        <dbReference type="ChEBI" id="CHEBI:15377"/>
        <dbReference type="ChEBI" id="CHEBI:15378"/>
        <dbReference type="ChEBI" id="CHEBI:30616"/>
        <dbReference type="ChEBI" id="CHEBI:43474"/>
        <dbReference type="ChEBI" id="CHEBI:456216"/>
        <dbReference type="EC" id="5.6.2.3"/>
    </reaction>
</comment>
<keyword evidence="1" id="KW-0227">DNA damage</keyword>
<comment type="similarity">
    <text evidence="1">Belongs to the helicase family.</text>
</comment>
<gene>
    <name evidence="3" type="ORF">KK1_020786</name>
</gene>
<dbReference type="AlphaFoldDB" id="A0A151UB46"/>
<keyword evidence="4" id="KW-1185">Reference proteome</keyword>
<dbReference type="GO" id="GO:0000723">
    <property type="term" value="P:telomere maintenance"/>
    <property type="evidence" value="ECO:0007669"/>
    <property type="project" value="InterPro"/>
</dbReference>
<dbReference type="InterPro" id="IPR010285">
    <property type="entry name" value="DNA_helicase_pif1-like_DEAD"/>
</dbReference>
<evidence type="ECO:0000313" key="3">
    <source>
        <dbReference type="EMBL" id="KYP76540.1"/>
    </source>
</evidence>
<dbReference type="GO" id="GO:0005524">
    <property type="term" value="F:ATP binding"/>
    <property type="evidence" value="ECO:0007669"/>
    <property type="project" value="UniProtKB-KW"/>
</dbReference>
<organism evidence="3 4">
    <name type="scientific">Cajanus cajan</name>
    <name type="common">Pigeon pea</name>
    <name type="synonym">Cajanus indicus</name>
    <dbReference type="NCBI Taxonomy" id="3821"/>
    <lineage>
        <taxon>Eukaryota</taxon>
        <taxon>Viridiplantae</taxon>
        <taxon>Streptophyta</taxon>
        <taxon>Embryophyta</taxon>
        <taxon>Tracheophyta</taxon>
        <taxon>Spermatophyta</taxon>
        <taxon>Magnoliopsida</taxon>
        <taxon>eudicotyledons</taxon>
        <taxon>Gunneridae</taxon>
        <taxon>Pentapetalae</taxon>
        <taxon>rosids</taxon>
        <taxon>fabids</taxon>
        <taxon>Fabales</taxon>
        <taxon>Fabaceae</taxon>
        <taxon>Papilionoideae</taxon>
        <taxon>50 kb inversion clade</taxon>
        <taxon>NPAAA clade</taxon>
        <taxon>indigoferoid/millettioid clade</taxon>
        <taxon>Phaseoleae</taxon>
        <taxon>Cajanus</taxon>
    </lineage>
</organism>
<accession>A0A151UB46</accession>
<dbReference type="PANTHER" id="PTHR10492:SF93">
    <property type="entry name" value="ATP-DEPENDENT DNA HELICASE"/>
    <property type="match status" value="1"/>
</dbReference>
<dbReference type="GO" id="GO:0006281">
    <property type="term" value="P:DNA repair"/>
    <property type="evidence" value="ECO:0007669"/>
    <property type="project" value="UniProtKB-KW"/>
</dbReference>
<keyword evidence="1" id="KW-0233">DNA recombination</keyword>
<dbReference type="GO" id="GO:0016887">
    <property type="term" value="F:ATP hydrolysis activity"/>
    <property type="evidence" value="ECO:0007669"/>
    <property type="project" value="RHEA"/>
</dbReference>
<feature type="non-terminal residue" evidence="3">
    <location>
        <position position="1"/>
    </location>
</feature>
<evidence type="ECO:0000313" key="4">
    <source>
        <dbReference type="Proteomes" id="UP000075243"/>
    </source>
</evidence>
<reference evidence="3 4" key="1">
    <citation type="journal article" date="2012" name="Nat. Biotechnol.">
        <title>Draft genome sequence of pigeonpea (Cajanus cajan), an orphan legume crop of resource-poor farmers.</title>
        <authorList>
            <person name="Varshney R.K."/>
            <person name="Chen W."/>
            <person name="Li Y."/>
            <person name="Bharti A.K."/>
            <person name="Saxena R.K."/>
            <person name="Schlueter J.A."/>
            <person name="Donoghue M.T."/>
            <person name="Azam S."/>
            <person name="Fan G."/>
            <person name="Whaley A.M."/>
            <person name="Farmer A.D."/>
            <person name="Sheridan J."/>
            <person name="Iwata A."/>
            <person name="Tuteja R."/>
            <person name="Penmetsa R.V."/>
            <person name="Wu W."/>
            <person name="Upadhyaya H.D."/>
            <person name="Yang S.P."/>
            <person name="Shah T."/>
            <person name="Saxena K.B."/>
            <person name="Michael T."/>
            <person name="McCombie W.R."/>
            <person name="Yang B."/>
            <person name="Zhang G."/>
            <person name="Yang H."/>
            <person name="Wang J."/>
            <person name="Spillane C."/>
            <person name="Cook D.R."/>
            <person name="May G.D."/>
            <person name="Xu X."/>
            <person name="Jackson S.A."/>
        </authorList>
    </citation>
    <scope>NUCLEOTIDE SEQUENCE [LARGE SCALE GENOMIC DNA]</scope>
    <source>
        <strain evidence="4">cv. Asha</strain>
    </source>
</reference>
<dbReference type="PANTHER" id="PTHR10492">
    <property type="match status" value="1"/>
</dbReference>